<reference evidence="1" key="1">
    <citation type="journal article" date="2015" name="Nature">
        <title>Complex archaea that bridge the gap between prokaryotes and eukaryotes.</title>
        <authorList>
            <person name="Spang A."/>
            <person name="Saw J.H."/>
            <person name="Jorgensen S.L."/>
            <person name="Zaremba-Niedzwiedzka K."/>
            <person name="Martijn J."/>
            <person name="Lind A.E."/>
            <person name="van Eijk R."/>
            <person name="Schleper C."/>
            <person name="Guy L."/>
            <person name="Ettema T.J."/>
        </authorList>
    </citation>
    <scope>NUCLEOTIDE SEQUENCE</scope>
</reference>
<comment type="caution">
    <text evidence="1">The sequence shown here is derived from an EMBL/GenBank/DDBJ whole genome shotgun (WGS) entry which is preliminary data.</text>
</comment>
<dbReference type="EMBL" id="LAZR01000002">
    <property type="protein sequence ID" value="KKO11623.1"/>
    <property type="molecule type" value="Genomic_DNA"/>
</dbReference>
<organism evidence="1">
    <name type="scientific">marine sediment metagenome</name>
    <dbReference type="NCBI Taxonomy" id="412755"/>
    <lineage>
        <taxon>unclassified sequences</taxon>
        <taxon>metagenomes</taxon>
        <taxon>ecological metagenomes</taxon>
    </lineage>
</organism>
<dbReference type="AlphaFoldDB" id="A0A0F9WGL2"/>
<evidence type="ECO:0008006" key="2">
    <source>
        <dbReference type="Google" id="ProtNLM"/>
    </source>
</evidence>
<dbReference type="Pfam" id="PF08747">
    <property type="entry name" value="BrxB"/>
    <property type="match status" value="1"/>
</dbReference>
<proteinExistence type="predicted"/>
<sequence>MNSTLQDRLDQIPEKIVSDDFLQSKGLANDLGFWIFDYAPEDELQVRDYLQFLQDLLAKKHQHLSIAHIDLLSLLRDYLNSRRILDRSLQKQMSQGDAALLKALHGPLHMDKFAPYLVQHGQAEDKDIVLISGVGSVWPVLRAHSILNKLHALLGHKPLVLFYPGEYTGQNLSLFNRLPRNDYYRAFRLIP</sequence>
<protein>
    <recommendedName>
        <fullName evidence="2">Cytoplasmic protein</fullName>
    </recommendedName>
</protein>
<gene>
    <name evidence="1" type="ORF">LCGC14_0011170</name>
</gene>
<evidence type="ECO:0000313" key="1">
    <source>
        <dbReference type="EMBL" id="KKO11623.1"/>
    </source>
</evidence>
<name>A0A0F9WGL2_9ZZZZ</name>
<accession>A0A0F9WGL2</accession>
<dbReference type="InterPro" id="IPR014858">
    <property type="entry name" value="BrxB"/>
</dbReference>